<dbReference type="SMART" id="SM00387">
    <property type="entry name" value="HATPase_c"/>
    <property type="match status" value="1"/>
</dbReference>
<dbReference type="Pfam" id="PF00512">
    <property type="entry name" value="HisKA"/>
    <property type="match status" value="1"/>
</dbReference>
<dbReference type="GO" id="GO:0005524">
    <property type="term" value="F:ATP binding"/>
    <property type="evidence" value="ECO:0007669"/>
    <property type="project" value="UniProtKB-KW"/>
</dbReference>
<dbReference type="SUPFAM" id="SSF55874">
    <property type="entry name" value="ATPase domain of HSP90 chaperone/DNA topoisomerase II/histidine kinase"/>
    <property type="match status" value="1"/>
</dbReference>
<keyword evidence="4" id="KW-0808">Transferase</keyword>
<evidence type="ECO:0000256" key="3">
    <source>
        <dbReference type="ARBA" id="ARBA00022553"/>
    </source>
</evidence>
<evidence type="ECO:0000256" key="10">
    <source>
        <dbReference type="SAM" id="Phobius"/>
    </source>
</evidence>
<keyword evidence="10" id="KW-1133">Transmembrane helix</keyword>
<dbReference type="PANTHER" id="PTHR43047">
    <property type="entry name" value="TWO-COMPONENT HISTIDINE PROTEIN KINASE"/>
    <property type="match status" value="1"/>
</dbReference>
<feature type="coiled-coil region" evidence="9">
    <location>
        <begin position="349"/>
        <end position="376"/>
    </location>
</feature>
<dbReference type="Gene3D" id="1.10.287.130">
    <property type="match status" value="1"/>
</dbReference>
<feature type="transmembrane region" description="Helical" evidence="10">
    <location>
        <begin position="63"/>
        <end position="85"/>
    </location>
</feature>
<protein>
    <recommendedName>
        <fullName evidence="2">histidine kinase</fullName>
        <ecNumber evidence="2">2.7.13.3</ecNumber>
    </recommendedName>
</protein>
<organism evidence="12 13">
    <name type="scientific">Candidatus Roizmanbacteria bacterium RIFCSPLOWO2_01_FULL_41_22</name>
    <dbReference type="NCBI Taxonomy" id="1802067"/>
    <lineage>
        <taxon>Bacteria</taxon>
        <taxon>Candidatus Roizmaniibacteriota</taxon>
    </lineage>
</organism>
<dbReference type="InterPro" id="IPR029016">
    <property type="entry name" value="GAF-like_dom_sf"/>
</dbReference>
<evidence type="ECO:0000256" key="9">
    <source>
        <dbReference type="SAM" id="Coils"/>
    </source>
</evidence>
<dbReference type="FunFam" id="3.30.565.10:FF:000037">
    <property type="entry name" value="Hybrid sensor histidine kinase/response regulator"/>
    <property type="match status" value="1"/>
</dbReference>
<dbReference type="SMART" id="SM00065">
    <property type="entry name" value="GAF"/>
    <property type="match status" value="1"/>
</dbReference>
<dbReference type="GO" id="GO:0009927">
    <property type="term" value="F:histidine phosphotransfer kinase activity"/>
    <property type="evidence" value="ECO:0007669"/>
    <property type="project" value="TreeGrafter"/>
</dbReference>
<dbReference type="GO" id="GO:0005886">
    <property type="term" value="C:plasma membrane"/>
    <property type="evidence" value="ECO:0007669"/>
    <property type="project" value="TreeGrafter"/>
</dbReference>
<keyword evidence="9" id="KW-0175">Coiled coil</keyword>
<evidence type="ECO:0000313" key="13">
    <source>
        <dbReference type="Proteomes" id="UP000176480"/>
    </source>
</evidence>
<evidence type="ECO:0000256" key="5">
    <source>
        <dbReference type="ARBA" id="ARBA00022741"/>
    </source>
</evidence>
<dbReference type="PROSITE" id="PS50109">
    <property type="entry name" value="HIS_KIN"/>
    <property type="match status" value="1"/>
</dbReference>
<comment type="catalytic activity">
    <reaction evidence="1">
        <text>ATP + protein L-histidine = ADP + protein N-phospho-L-histidine.</text>
        <dbReference type="EC" id="2.7.13.3"/>
    </reaction>
</comment>
<evidence type="ECO:0000256" key="1">
    <source>
        <dbReference type="ARBA" id="ARBA00000085"/>
    </source>
</evidence>
<keyword evidence="10" id="KW-0812">Transmembrane</keyword>
<evidence type="ECO:0000256" key="2">
    <source>
        <dbReference type="ARBA" id="ARBA00012438"/>
    </source>
</evidence>
<proteinExistence type="predicted"/>
<evidence type="ECO:0000259" key="11">
    <source>
        <dbReference type="PROSITE" id="PS50109"/>
    </source>
</evidence>
<feature type="domain" description="Histidine kinase" evidence="11">
    <location>
        <begin position="390"/>
        <end position="611"/>
    </location>
</feature>
<dbReference type="PRINTS" id="PR00344">
    <property type="entry name" value="BCTRLSENSOR"/>
</dbReference>
<dbReference type="GO" id="GO:0000155">
    <property type="term" value="F:phosphorelay sensor kinase activity"/>
    <property type="evidence" value="ECO:0007669"/>
    <property type="project" value="InterPro"/>
</dbReference>
<comment type="caution">
    <text evidence="12">The sequence shown here is derived from an EMBL/GenBank/DDBJ whole genome shotgun (WGS) entry which is preliminary data.</text>
</comment>
<keyword evidence="10" id="KW-0472">Membrane</keyword>
<dbReference type="Pfam" id="PF02518">
    <property type="entry name" value="HATPase_c"/>
    <property type="match status" value="1"/>
</dbReference>
<dbReference type="CDD" id="cd00082">
    <property type="entry name" value="HisKA"/>
    <property type="match status" value="1"/>
</dbReference>
<dbReference type="SUPFAM" id="SSF55781">
    <property type="entry name" value="GAF domain-like"/>
    <property type="match status" value="1"/>
</dbReference>
<keyword evidence="6" id="KW-0418">Kinase</keyword>
<name>A0A1F7J8Q3_9BACT</name>
<dbReference type="InterPro" id="IPR004358">
    <property type="entry name" value="Sig_transdc_His_kin-like_C"/>
</dbReference>
<keyword evidence="7" id="KW-0067">ATP-binding</keyword>
<feature type="transmembrane region" description="Helical" evidence="10">
    <location>
        <begin position="123"/>
        <end position="148"/>
    </location>
</feature>
<dbReference type="SMART" id="SM00388">
    <property type="entry name" value="HisKA"/>
    <property type="match status" value="1"/>
</dbReference>
<evidence type="ECO:0000256" key="8">
    <source>
        <dbReference type="ARBA" id="ARBA00023012"/>
    </source>
</evidence>
<dbReference type="EMBL" id="MGAR01000017">
    <property type="protein sequence ID" value="OGK51994.1"/>
    <property type="molecule type" value="Genomic_DNA"/>
</dbReference>
<keyword evidence="3" id="KW-0597">Phosphoprotein</keyword>
<dbReference type="AlphaFoldDB" id="A0A1F7J8Q3"/>
<dbReference type="InterPro" id="IPR003594">
    <property type="entry name" value="HATPase_dom"/>
</dbReference>
<evidence type="ECO:0000313" key="12">
    <source>
        <dbReference type="EMBL" id="OGK51994.1"/>
    </source>
</evidence>
<accession>A0A1F7J8Q3</accession>
<dbReference type="Proteomes" id="UP000176480">
    <property type="component" value="Unassembled WGS sequence"/>
</dbReference>
<dbReference type="InterPro" id="IPR003018">
    <property type="entry name" value="GAF"/>
</dbReference>
<dbReference type="STRING" id="1802067.A2966_04295"/>
<feature type="transmembrane region" description="Helical" evidence="10">
    <location>
        <begin position="28"/>
        <end position="51"/>
    </location>
</feature>
<keyword evidence="8" id="KW-0902">Two-component regulatory system</keyword>
<dbReference type="InterPro" id="IPR036890">
    <property type="entry name" value="HATPase_C_sf"/>
</dbReference>
<reference evidence="12 13" key="1">
    <citation type="journal article" date="2016" name="Nat. Commun.">
        <title>Thousands of microbial genomes shed light on interconnected biogeochemical processes in an aquifer system.</title>
        <authorList>
            <person name="Anantharaman K."/>
            <person name="Brown C.T."/>
            <person name="Hug L.A."/>
            <person name="Sharon I."/>
            <person name="Castelle C.J."/>
            <person name="Probst A.J."/>
            <person name="Thomas B.C."/>
            <person name="Singh A."/>
            <person name="Wilkins M.J."/>
            <person name="Karaoz U."/>
            <person name="Brodie E.L."/>
            <person name="Williams K.H."/>
            <person name="Hubbard S.S."/>
            <person name="Banfield J.F."/>
        </authorList>
    </citation>
    <scope>NUCLEOTIDE SEQUENCE [LARGE SCALE GENOMIC DNA]</scope>
</reference>
<dbReference type="EC" id="2.7.13.3" evidence="2"/>
<evidence type="ECO:0000256" key="7">
    <source>
        <dbReference type="ARBA" id="ARBA00022840"/>
    </source>
</evidence>
<keyword evidence="5" id="KW-0547">Nucleotide-binding</keyword>
<evidence type="ECO:0000256" key="4">
    <source>
        <dbReference type="ARBA" id="ARBA00022679"/>
    </source>
</evidence>
<sequence length="618" mass="69990">MLFTFSPYVFTSIEPSSTSFAPVVGPGMIVFAVVVNGAAILSVILLIQRFIKSVGKEKSQIGYLLLGFILMIGLIIVTIFLPVAFFKNINFVSYGPLYTLLFLLATAYAIVRHRFLDIRLIVARSVAFSLLLLIIIASYSITLFGISIFITNTIIQPVNLAIAIVSTIVVAFSFQPLKRLLEKITSSIFYKDAYNVNDLLENMSRLMSSTIDLEKLSERFLHKLFEEMKVEKSAVVLVHGQKITHFQTFGIDEKEIRNNQYLPGLIEHVFHKHQEKILIFDEMEESKEKNMLRKHGIYIILPIAVKRELLGGLIFGEKASGETYTSEDINVLKILSSELGIAVRNALSYQELKEFNIRLKEEVERATIRLRHANIRLKELDLLKDEFVSLASHELRTPMTAIKSYLWMALNKSPVKLDPTLQKYLDISYQSTERLITLVNEMLTISRIERKKVELQIKPFNLYDTINQVQEELKIKAEEKKISLILESSQKRVLIEGDKDKLREVLQNIVGNALKFTPEGGRISIKLATENQVVKIAVSDTGPGIPKEERHRLFEKFSRIEHSYANQGNIQGTGLGLYVSKQIAALHHGDISVESEVNVGSTFTVTLPIKQPKAGEHK</sequence>
<dbReference type="Gene3D" id="3.30.565.10">
    <property type="entry name" value="Histidine kinase-like ATPase, C-terminal domain"/>
    <property type="match status" value="1"/>
</dbReference>
<dbReference type="FunFam" id="1.10.287.130:FF:000001">
    <property type="entry name" value="Two-component sensor histidine kinase"/>
    <property type="match status" value="1"/>
</dbReference>
<dbReference type="CDD" id="cd16922">
    <property type="entry name" value="HATPase_EvgS-ArcB-TorS-like"/>
    <property type="match status" value="1"/>
</dbReference>
<dbReference type="InterPro" id="IPR003661">
    <property type="entry name" value="HisK_dim/P_dom"/>
</dbReference>
<dbReference type="InterPro" id="IPR005467">
    <property type="entry name" value="His_kinase_dom"/>
</dbReference>
<evidence type="ECO:0000256" key="6">
    <source>
        <dbReference type="ARBA" id="ARBA00022777"/>
    </source>
</evidence>
<dbReference type="InterPro" id="IPR036097">
    <property type="entry name" value="HisK_dim/P_sf"/>
</dbReference>
<dbReference type="PANTHER" id="PTHR43047:SF72">
    <property type="entry name" value="OSMOSENSING HISTIDINE PROTEIN KINASE SLN1"/>
    <property type="match status" value="1"/>
</dbReference>
<gene>
    <name evidence="12" type="ORF">A2966_04295</name>
</gene>
<dbReference type="Gene3D" id="3.30.450.40">
    <property type="match status" value="1"/>
</dbReference>
<feature type="transmembrane region" description="Helical" evidence="10">
    <location>
        <begin position="91"/>
        <end position="111"/>
    </location>
</feature>
<dbReference type="SUPFAM" id="SSF47384">
    <property type="entry name" value="Homodimeric domain of signal transducing histidine kinase"/>
    <property type="match status" value="1"/>
</dbReference>